<feature type="transmembrane region" description="Helical" evidence="1">
    <location>
        <begin position="6"/>
        <end position="25"/>
    </location>
</feature>
<evidence type="ECO:0000256" key="1">
    <source>
        <dbReference type="SAM" id="Phobius"/>
    </source>
</evidence>
<evidence type="ECO:0000313" key="3">
    <source>
        <dbReference type="Proteomes" id="UP001216907"/>
    </source>
</evidence>
<accession>A0ABT6FFK8</accession>
<proteinExistence type="predicted"/>
<reference evidence="2 3" key="1">
    <citation type="submission" date="2023-03" db="EMBL/GenBank/DDBJ databases">
        <title>Paludisphaera mucosa sp. nov. a novel planctomycete from northern fen.</title>
        <authorList>
            <person name="Ivanova A."/>
        </authorList>
    </citation>
    <scope>NUCLEOTIDE SEQUENCE [LARGE SCALE GENOMIC DNA]</scope>
    <source>
        <strain evidence="2 3">Pla2</strain>
    </source>
</reference>
<keyword evidence="1" id="KW-0472">Membrane</keyword>
<sequence length="62" mass="7014">MNAPSHIYWLILPLVAAISLVYTASRYESWPVIWMRSIRLCLWILAALVGTTAVLLLINTQS</sequence>
<organism evidence="2 3">
    <name type="scientific">Paludisphaera mucosa</name>
    <dbReference type="NCBI Taxonomy" id="3030827"/>
    <lineage>
        <taxon>Bacteria</taxon>
        <taxon>Pseudomonadati</taxon>
        <taxon>Planctomycetota</taxon>
        <taxon>Planctomycetia</taxon>
        <taxon>Isosphaerales</taxon>
        <taxon>Isosphaeraceae</taxon>
        <taxon>Paludisphaera</taxon>
    </lineage>
</organism>
<dbReference type="EMBL" id="JARRAG010000002">
    <property type="protein sequence ID" value="MDG3006289.1"/>
    <property type="molecule type" value="Genomic_DNA"/>
</dbReference>
<dbReference type="RefSeq" id="WP_277862589.1">
    <property type="nucleotide sequence ID" value="NZ_JARRAG010000002.1"/>
</dbReference>
<name>A0ABT6FFK8_9BACT</name>
<keyword evidence="1" id="KW-0812">Transmembrane</keyword>
<evidence type="ECO:0000313" key="2">
    <source>
        <dbReference type="EMBL" id="MDG3006289.1"/>
    </source>
</evidence>
<dbReference type="Proteomes" id="UP001216907">
    <property type="component" value="Unassembled WGS sequence"/>
</dbReference>
<comment type="caution">
    <text evidence="2">The sequence shown here is derived from an EMBL/GenBank/DDBJ whole genome shotgun (WGS) entry which is preliminary data.</text>
</comment>
<keyword evidence="3" id="KW-1185">Reference proteome</keyword>
<keyword evidence="1" id="KW-1133">Transmembrane helix</keyword>
<protein>
    <submittedName>
        <fullName evidence="2">Uncharacterized protein</fullName>
    </submittedName>
</protein>
<gene>
    <name evidence="2" type="ORF">PZE19_21170</name>
</gene>
<feature type="transmembrane region" description="Helical" evidence="1">
    <location>
        <begin position="37"/>
        <end position="58"/>
    </location>
</feature>